<keyword evidence="2" id="KW-0963">Cytoplasm</keyword>
<keyword evidence="4" id="KW-0547">Nucleotide-binding</keyword>
<dbReference type="Proteomes" id="UP001363151">
    <property type="component" value="Unassembled WGS sequence"/>
</dbReference>
<feature type="domain" description="ABC transporter" evidence="6">
    <location>
        <begin position="357"/>
        <end position="673"/>
    </location>
</feature>
<proteinExistence type="predicted"/>
<dbReference type="Gene3D" id="2.40.50.990">
    <property type="match status" value="1"/>
</dbReference>
<dbReference type="InterPro" id="IPR003593">
    <property type="entry name" value="AAA+_ATPase"/>
</dbReference>
<evidence type="ECO:0000256" key="2">
    <source>
        <dbReference type="ARBA" id="ARBA00022490"/>
    </source>
</evidence>
<sequence>MKRVDSFGAIDCQLVKPAEAAKIIHEAIAETGASAFSTSKAEPVVLYVAALGSYLCGEQLWEGETWEQCCGAYLACIDATQGAALAAAFRNKCKKAYKEEAVDAWGADQDPELKTACDVEFSLAYGGKLLLHNTRLFLKCGRRYGICGKNGVGKTTLMRNVNVGKIEGMDPDLVSVFVESHADEDPDDVLCVREWTTKRPELVERGAADEGPAVELLKSVGFSDELLATPVGNLSGGWRMKLSLVVAALMDADILLLDEPTNHLDAKSVEWLQRYLCSCRACCMIVSHDTGFLDATCTDIIHYEERKLVRYRGNLSAFVAKVPSAASYYELSESGTKFAFPAPGRLEGIATTTKAIVKLENATFTWPGRDVPTISDCSCKLTLGSRVCVLGENGAGKSTLIKLLVGENGPDNGECLWRHHNLRIAYVAQHSFHHVEMHLDKSPCEYLQWRFGKFIDQETLNTALEELKRKQAQATFAEPVRPLPFTFEKIMGRREGKGGIEYEVKFWDRPERQNLYIEKERLERTGFAEEVLKFDMLVASRAAGLDLINVTVSELQAHLDEFGLPQEFGTYGKVRGLSGGQKVKLVLAAAMWNRPHLLILDEPTNYLDRDSLGALSNAIKDFGGGVVMISHCHEFYAPLCNEEWHVAAGKLAVKGEAADKELKVGKKKRESKSKAVEKTTGSVNEEIKIVVPKDFWGKSLSKKDARSYEKAAKKRDVALMRKILQVPKGKTMPGAPELGDGTGK</sequence>
<organism evidence="7 8">
    <name type="scientific">Aureococcus anophagefferens</name>
    <name type="common">Harmful bloom alga</name>
    <dbReference type="NCBI Taxonomy" id="44056"/>
    <lineage>
        <taxon>Eukaryota</taxon>
        <taxon>Sar</taxon>
        <taxon>Stramenopiles</taxon>
        <taxon>Ochrophyta</taxon>
        <taxon>Pelagophyceae</taxon>
        <taxon>Pelagomonadales</taxon>
        <taxon>Pelagomonadaceae</taxon>
        <taxon>Aureococcus</taxon>
    </lineage>
</organism>
<keyword evidence="8" id="KW-1185">Reference proteome</keyword>
<dbReference type="PROSITE" id="PS50893">
    <property type="entry name" value="ABC_TRANSPORTER_2"/>
    <property type="match status" value="2"/>
</dbReference>
<keyword evidence="5" id="KW-0067">ATP-binding</keyword>
<keyword evidence="3" id="KW-0677">Repeat</keyword>
<feature type="domain" description="ABC transporter" evidence="6">
    <location>
        <begin position="114"/>
        <end position="331"/>
    </location>
</feature>
<dbReference type="Gene3D" id="3.40.50.300">
    <property type="entry name" value="P-loop containing nucleotide triphosphate hydrolases"/>
    <property type="match status" value="2"/>
</dbReference>
<evidence type="ECO:0000256" key="4">
    <source>
        <dbReference type="ARBA" id="ARBA00022741"/>
    </source>
</evidence>
<dbReference type="EMBL" id="JBBJCI010000038">
    <property type="protein sequence ID" value="KAK7250058.1"/>
    <property type="molecule type" value="Genomic_DNA"/>
</dbReference>
<dbReference type="PANTHER" id="PTHR19211">
    <property type="entry name" value="ATP-BINDING TRANSPORT PROTEIN-RELATED"/>
    <property type="match status" value="1"/>
</dbReference>
<dbReference type="InterPro" id="IPR003439">
    <property type="entry name" value="ABC_transporter-like_ATP-bd"/>
</dbReference>
<dbReference type="CDD" id="cd03221">
    <property type="entry name" value="ABCF_EF-3"/>
    <property type="match status" value="1"/>
</dbReference>
<dbReference type="InterPro" id="IPR027417">
    <property type="entry name" value="P-loop_NTPase"/>
</dbReference>
<reference evidence="7 8" key="1">
    <citation type="submission" date="2024-03" db="EMBL/GenBank/DDBJ databases">
        <title>Aureococcus anophagefferens CCMP1851 and Kratosvirus quantuckense: Draft genome of a second virus-susceptible host strain in the model system.</title>
        <authorList>
            <person name="Chase E."/>
            <person name="Truchon A.R."/>
            <person name="Schepens W."/>
            <person name="Wilhelm S.W."/>
        </authorList>
    </citation>
    <scope>NUCLEOTIDE SEQUENCE [LARGE SCALE GENOMIC DNA]</scope>
    <source>
        <strain evidence="7 8">CCMP1851</strain>
    </source>
</reference>
<evidence type="ECO:0000313" key="7">
    <source>
        <dbReference type="EMBL" id="KAK7250058.1"/>
    </source>
</evidence>
<dbReference type="InterPro" id="IPR017871">
    <property type="entry name" value="ABC_transporter-like_CS"/>
</dbReference>
<protein>
    <submittedName>
        <fullName evidence="7">ABC transporter</fullName>
    </submittedName>
</protein>
<dbReference type="InterPro" id="IPR015688">
    <property type="entry name" value="eEF3_ABC2_chromodomain-like"/>
</dbReference>
<evidence type="ECO:0000313" key="8">
    <source>
        <dbReference type="Proteomes" id="UP001363151"/>
    </source>
</evidence>
<name>A0ABR1GA46_AURAN</name>
<evidence type="ECO:0000259" key="6">
    <source>
        <dbReference type="PROSITE" id="PS50893"/>
    </source>
</evidence>
<dbReference type="Pfam" id="PF00005">
    <property type="entry name" value="ABC_tran"/>
    <property type="match status" value="3"/>
</dbReference>
<dbReference type="PROSITE" id="PS00211">
    <property type="entry name" value="ABC_TRANSPORTER_1"/>
    <property type="match status" value="2"/>
</dbReference>
<dbReference type="SUPFAM" id="SSF52540">
    <property type="entry name" value="P-loop containing nucleoside triphosphate hydrolases"/>
    <property type="match status" value="2"/>
</dbReference>
<dbReference type="PANTHER" id="PTHR19211:SF127">
    <property type="entry name" value="ABC TRANSPORTER DOMAIN-CONTAINING PROTEIN"/>
    <property type="match status" value="1"/>
</dbReference>
<evidence type="ECO:0000256" key="1">
    <source>
        <dbReference type="ARBA" id="ARBA00004496"/>
    </source>
</evidence>
<evidence type="ECO:0000256" key="5">
    <source>
        <dbReference type="ARBA" id="ARBA00022840"/>
    </source>
</evidence>
<dbReference type="CDD" id="cd18626">
    <property type="entry name" value="CD_eEF3"/>
    <property type="match status" value="1"/>
</dbReference>
<dbReference type="InterPro" id="IPR047038">
    <property type="entry name" value="eEF3_chromodomain-like_sf"/>
</dbReference>
<comment type="subcellular location">
    <subcellularLocation>
        <location evidence="1">Cytoplasm</location>
    </subcellularLocation>
</comment>
<comment type="caution">
    <text evidence="7">The sequence shown here is derived from an EMBL/GenBank/DDBJ whole genome shotgun (WGS) entry which is preliminary data.</text>
</comment>
<accession>A0ABR1GA46</accession>
<dbReference type="SMART" id="SM00382">
    <property type="entry name" value="AAA"/>
    <property type="match status" value="2"/>
</dbReference>
<evidence type="ECO:0000256" key="3">
    <source>
        <dbReference type="ARBA" id="ARBA00022737"/>
    </source>
</evidence>
<dbReference type="InterPro" id="IPR050611">
    <property type="entry name" value="ABCF"/>
</dbReference>
<gene>
    <name evidence="7" type="ORF">SO694_00006141</name>
</gene>